<dbReference type="Proteomes" id="UP001598138">
    <property type="component" value="Unassembled WGS sequence"/>
</dbReference>
<evidence type="ECO:0000313" key="2">
    <source>
        <dbReference type="Proteomes" id="UP001598138"/>
    </source>
</evidence>
<keyword evidence="2" id="KW-1185">Reference proteome</keyword>
<reference evidence="1 2" key="1">
    <citation type="submission" date="2024-03" db="EMBL/GenBank/DDBJ databases">
        <title>Aquirufa genome sequencing.</title>
        <authorList>
            <person name="Pitt A."/>
            <person name="Hahn M.W."/>
        </authorList>
    </citation>
    <scope>NUCLEOTIDE SEQUENCE [LARGE SCALE GENOMIC DNA]</scope>
    <source>
        <strain evidence="1 2">OSTEICH-129V</strain>
    </source>
</reference>
<gene>
    <name evidence="1" type="ORF">U0R10_09945</name>
</gene>
<comment type="caution">
    <text evidence="1">The sequence shown here is derived from an EMBL/GenBank/DDBJ whole genome shotgun (WGS) entry which is preliminary data.</text>
</comment>
<dbReference type="RefSeq" id="WP_377983819.1">
    <property type="nucleotide sequence ID" value="NZ_JBBKXZ010000003.1"/>
</dbReference>
<sequence length="150" mass="17174">MKNSYLIGILFLFVQCDFSTRIDTTAAAKELKARQVKRVLPQEIVNQVDEWGQQMQTKPLDTALRSQYAVRYLEGDAQSLRGQVKDVKIQQVLDALEYSQSMNQEVPPSIQKNVAGDSLYYIYPTAKNQLVMIGFSKVQVIQKMDRKLIK</sequence>
<proteinExistence type="predicted"/>
<accession>A0ABW6DDI4</accession>
<dbReference type="EMBL" id="JBBKXZ010000003">
    <property type="protein sequence ID" value="MFD3394947.1"/>
    <property type="molecule type" value="Genomic_DNA"/>
</dbReference>
<evidence type="ECO:0000313" key="1">
    <source>
        <dbReference type="EMBL" id="MFD3394947.1"/>
    </source>
</evidence>
<name>A0ABW6DDI4_9BACT</name>
<organism evidence="1 2">
    <name type="scientific">Aquirufa avitistagni</name>
    <dbReference type="NCBI Taxonomy" id="3104728"/>
    <lineage>
        <taxon>Bacteria</taxon>
        <taxon>Pseudomonadati</taxon>
        <taxon>Bacteroidota</taxon>
        <taxon>Cytophagia</taxon>
        <taxon>Cytophagales</taxon>
        <taxon>Flectobacillaceae</taxon>
        <taxon>Aquirufa</taxon>
    </lineage>
</organism>
<protein>
    <submittedName>
        <fullName evidence="1">Uncharacterized protein</fullName>
    </submittedName>
</protein>